<dbReference type="Gene3D" id="3.40.50.1100">
    <property type="match status" value="2"/>
</dbReference>
<protein>
    <recommendedName>
        <fullName evidence="3">L-serine ammonia-lyase</fullName>
        <ecNumber evidence="3">4.3.1.17</ecNumber>
    </recommendedName>
</protein>
<dbReference type="PANTHER" id="PTHR48078:SF2">
    <property type="entry name" value="CATABOLIC L-SERINE_THREONINE DEHYDRATASE"/>
    <property type="match status" value="1"/>
</dbReference>
<dbReference type="EC" id="4.3.1.17" evidence="3"/>
<accession>A0ABS7PUI6</accession>
<evidence type="ECO:0000256" key="6">
    <source>
        <dbReference type="ARBA" id="ARBA00049406"/>
    </source>
</evidence>
<sequence>MTGSPNAAFHIQTPLFACRGLPPGAAPRVRLKLECHQPTGSFKIRGIGHLCQRLHADGAGRLVSSSGGNAGFAAAYAAHRLSVPISVIVPSTTSAAAIQRLREVGADVIVHGDDWDTADRAARDLVEREGAGYVPPFDHPLIWRGNSTLVDELAVQGPRPDAVVVAVGGGGLFSGIAEGMERAGWSDVPIVAVGAEGADAFDQSVRAGRQVTLPAIGSIAKSLGARTVAQAALDWQARRPVSSVVVSDRSALDACKRFADEHQALVEPACGAALSLVYDRHQAIAGFADIVVVVCGGIGVTTGLLQAWDAQLGG</sequence>
<evidence type="ECO:0000313" key="9">
    <source>
        <dbReference type="Proteomes" id="UP000706039"/>
    </source>
</evidence>
<evidence type="ECO:0000259" key="7">
    <source>
        <dbReference type="Pfam" id="PF00291"/>
    </source>
</evidence>
<dbReference type="RefSeq" id="WP_222992048.1">
    <property type="nucleotide sequence ID" value="NZ_JAINVV010000011.1"/>
</dbReference>
<dbReference type="PANTHER" id="PTHR48078">
    <property type="entry name" value="THREONINE DEHYDRATASE, MITOCHONDRIAL-RELATED"/>
    <property type="match status" value="1"/>
</dbReference>
<comment type="caution">
    <text evidence="8">The sequence shown here is derived from an EMBL/GenBank/DDBJ whole genome shotgun (WGS) entry which is preliminary data.</text>
</comment>
<comment type="similarity">
    <text evidence="2">Belongs to the serine/threonine dehydratase family.</text>
</comment>
<keyword evidence="9" id="KW-1185">Reference proteome</keyword>
<dbReference type="InterPro" id="IPR001926">
    <property type="entry name" value="TrpB-like_PALP"/>
</dbReference>
<evidence type="ECO:0000256" key="1">
    <source>
        <dbReference type="ARBA" id="ARBA00001933"/>
    </source>
</evidence>
<dbReference type="InterPro" id="IPR036052">
    <property type="entry name" value="TrpB-like_PALP_sf"/>
</dbReference>
<dbReference type="EMBL" id="JAINVV010000011">
    <property type="protein sequence ID" value="MBY8824938.1"/>
    <property type="molecule type" value="Genomic_DNA"/>
</dbReference>
<dbReference type="Proteomes" id="UP000706039">
    <property type="component" value="Unassembled WGS sequence"/>
</dbReference>
<dbReference type="InterPro" id="IPR000634">
    <property type="entry name" value="Ser/Thr_deHydtase_PyrdxlP-BS"/>
</dbReference>
<gene>
    <name evidence="8" type="ORF">K7G82_21720</name>
</gene>
<name>A0ABS7PUI6_9SPHN</name>
<evidence type="ECO:0000256" key="3">
    <source>
        <dbReference type="ARBA" id="ARBA00012093"/>
    </source>
</evidence>
<organism evidence="8 9">
    <name type="scientific">Sphingomonas colocasiae</name>
    <dbReference type="NCBI Taxonomy" id="1848973"/>
    <lineage>
        <taxon>Bacteria</taxon>
        <taxon>Pseudomonadati</taxon>
        <taxon>Pseudomonadota</taxon>
        <taxon>Alphaproteobacteria</taxon>
        <taxon>Sphingomonadales</taxon>
        <taxon>Sphingomonadaceae</taxon>
        <taxon>Sphingomonas</taxon>
    </lineage>
</organism>
<keyword evidence="4" id="KW-0663">Pyridoxal phosphate</keyword>
<evidence type="ECO:0000313" key="8">
    <source>
        <dbReference type="EMBL" id="MBY8824938.1"/>
    </source>
</evidence>
<evidence type="ECO:0000256" key="2">
    <source>
        <dbReference type="ARBA" id="ARBA00010869"/>
    </source>
</evidence>
<reference evidence="8 9" key="1">
    <citation type="submission" date="2021-08" db="EMBL/GenBank/DDBJ databases">
        <authorList>
            <person name="Tuo L."/>
        </authorList>
    </citation>
    <scope>NUCLEOTIDE SEQUENCE [LARGE SCALE GENOMIC DNA]</scope>
    <source>
        <strain evidence="8 9">JCM 31229</strain>
    </source>
</reference>
<proteinExistence type="inferred from homology"/>
<dbReference type="SUPFAM" id="SSF53686">
    <property type="entry name" value="Tryptophan synthase beta subunit-like PLP-dependent enzymes"/>
    <property type="match status" value="1"/>
</dbReference>
<feature type="domain" description="Tryptophan synthase beta chain-like PALP" evidence="7">
    <location>
        <begin position="10"/>
        <end position="296"/>
    </location>
</feature>
<comment type="catalytic activity">
    <reaction evidence="6">
        <text>L-serine = pyruvate + NH4(+)</text>
        <dbReference type="Rhea" id="RHEA:19169"/>
        <dbReference type="ChEBI" id="CHEBI:15361"/>
        <dbReference type="ChEBI" id="CHEBI:28938"/>
        <dbReference type="ChEBI" id="CHEBI:33384"/>
        <dbReference type="EC" id="4.3.1.17"/>
    </reaction>
</comment>
<evidence type="ECO:0000256" key="5">
    <source>
        <dbReference type="ARBA" id="ARBA00023239"/>
    </source>
</evidence>
<dbReference type="InterPro" id="IPR050147">
    <property type="entry name" value="Ser/Thr_Dehydratase"/>
</dbReference>
<keyword evidence="5" id="KW-0456">Lyase</keyword>
<evidence type="ECO:0000256" key="4">
    <source>
        <dbReference type="ARBA" id="ARBA00022898"/>
    </source>
</evidence>
<dbReference type="Pfam" id="PF00291">
    <property type="entry name" value="PALP"/>
    <property type="match status" value="1"/>
</dbReference>
<dbReference type="PROSITE" id="PS00165">
    <property type="entry name" value="DEHYDRATASE_SER_THR"/>
    <property type="match status" value="1"/>
</dbReference>
<comment type="cofactor">
    <cofactor evidence="1">
        <name>pyridoxal 5'-phosphate</name>
        <dbReference type="ChEBI" id="CHEBI:597326"/>
    </cofactor>
</comment>